<evidence type="ECO:0000256" key="1">
    <source>
        <dbReference type="SAM" id="Phobius"/>
    </source>
</evidence>
<feature type="transmembrane region" description="Helical" evidence="1">
    <location>
        <begin position="37"/>
        <end position="55"/>
    </location>
</feature>
<reference evidence="2 3" key="1">
    <citation type="submission" date="2019-08" db="EMBL/GenBank/DDBJ databases">
        <title>Actinomadura sp. nov. CYP1-5 isolated from mountain soil.</title>
        <authorList>
            <person name="Songsumanus A."/>
            <person name="Kuncharoen N."/>
            <person name="Kudo T."/>
            <person name="Yuki M."/>
            <person name="Igarashi Y."/>
            <person name="Tanasupawat S."/>
        </authorList>
    </citation>
    <scope>NUCLEOTIDE SEQUENCE [LARGE SCALE GENOMIC DNA]</scope>
    <source>
        <strain evidence="2 3">CYP1-5</strain>
    </source>
</reference>
<gene>
    <name evidence="2" type="ORF">FXF68_25670</name>
</gene>
<comment type="caution">
    <text evidence="2">The sequence shown here is derived from an EMBL/GenBank/DDBJ whole genome shotgun (WGS) entry which is preliminary data.</text>
</comment>
<accession>A0A5D3FH73</accession>
<dbReference type="EMBL" id="VSRQ01000005">
    <property type="protein sequence ID" value="TYK47190.1"/>
    <property type="molecule type" value="Genomic_DNA"/>
</dbReference>
<proteinExistence type="predicted"/>
<dbReference type="AlphaFoldDB" id="A0A5D3FH73"/>
<keyword evidence="1" id="KW-0812">Transmembrane</keyword>
<keyword evidence="1" id="KW-0472">Membrane</keyword>
<evidence type="ECO:0000313" key="2">
    <source>
        <dbReference type="EMBL" id="TYK47190.1"/>
    </source>
</evidence>
<name>A0A5D3FH73_9ACTN</name>
<sequence>MPTVPAQHAIVGALATAVTSASAVLLATHADHDLLRSAAMIGILFSTAAGLYVLIDRRITQGIQATTRVEHATNRVVSVESDVLTVLRQQQRNAQHLN</sequence>
<organism evidence="2 3">
    <name type="scientific">Actinomadura decatromicini</name>
    <dbReference type="NCBI Taxonomy" id="2604572"/>
    <lineage>
        <taxon>Bacteria</taxon>
        <taxon>Bacillati</taxon>
        <taxon>Actinomycetota</taxon>
        <taxon>Actinomycetes</taxon>
        <taxon>Streptosporangiales</taxon>
        <taxon>Thermomonosporaceae</taxon>
        <taxon>Actinomadura</taxon>
    </lineage>
</organism>
<keyword evidence="1" id="KW-1133">Transmembrane helix</keyword>
<protein>
    <submittedName>
        <fullName evidence="2">Uncharacterized protein</fullName>
    </submittedName>
</protein>
<keyword evidence="3" id="KW-1185">Reference proteome</keyword>
<evidence type="ECO:0000313" key="3">
    <source>
        <dbReference type="Proteomes" id="UP000323505"/>
    </source>
</evidence>
<dbReference type="RefSeq" id="WP_148763455.1">
    <property type="nucleotide sequence ID" value="NZ_VSRQ01000005.1"/>
</dbReference>
<dbReference type="Proteomes" id="UP000323505">
    <property type="component" value="Unassembled WGS sequence"/>
</dbReference>